<dbReference type="SUPFAM" id="SSF103473">
    <property type="entry name" value="MFS general substrate transporter"/>
    <property type="match status" value="1"/>
</dbReference>
<evidence type="ECO:0000256" key="4">
    <source>
        <dbReference type="SAM" id="Phobius"/>
    </source>
</evidence>
<feature type="transmembrane region" description="Helical" evidence="4">
    <location>
        <begin position="256"/>
        <end position="280"/>
    </location>
</feature>
<keyword evidence="3 4" id="KW-0472">Membrane</keyword>
<dbReference type="Gene3D" id="1.20.1250.20">
    <property type="entry name" value="MFS general substrate transporter like domains"/>
    <property type="match status" value="2"/>
</dbReference>
<name>A0A502DRF6_9BURK</name>
<feature type="transmembrane region" description="Helical" evidence="4">
    <location>
        <begin position="76"/>
        <end position="99"/>
    </location>
</feature>
<keyword evidence="2 4" id="KW-1133">Transmembrane helix</keyword>
<dbReference type="PANTHER" id="PTHR23539:SF1">
    <property type="entry name" value="MAJOR FACILITATOR SUPERFAMILY (MFS) PROFILE DOMAIN-CONTAINING PROTEIN"/>
    <property type="match status" value="1"/>
</dbReference>
<dbReference type="GO" id="GO:0022857">
    <property type="term" value="F:transmembrane transporter activity"/>
    <property type="evidence" value="ECO:0007669"/>
    <property type="project" value="InterPro"/>
</dbReference>
<dbReference type="EMBL" id="RCZI01000003">
    <property type="protein sequence ID" value="TPG27674.1"/>
    <property type="molecule type" value="Genomic_DNA"/>
</dbReference>
<feature type="transmembrane region" description="Helical" evidence="4">
    <location>
        <begin position="223"/>
        <end position="244"/>
    </location>
</feature>
<sequence>MPARASLLALSWLAFFMADVRDGLGPFLATYLQQAKVQQELIGYTMTAGGLAAVAVTPFAGAWVDRSHAKRTMTAIAALAVMAASAAAFSTLSGTVLIASQIVTGVAGAVLAATMAALTLGLAKSAGFRRQTGRNEAASHAGNMLSAIGAGLIAYLLGAPWLLVVMGTMTLGALLSVWAIRAVDIDHEAARGSEPPEASAGAVEPVHAPVHAPVRALFHNRPLLMFGLACAFFHLGNAAMLPLLNQRLAATVADSAPLLWTGIAIVVAQLTMIPVALWVARSRRFDVAWFVYAAILVLPVRGVLAYAFTSEWNNIPVQVLDGMAAGALGVATPLMVQRFTEGSGRFNTSLGFVMTLQGVGAAMSPALANWVVGSGQHFALAFAALAASALLALPFFWLAQRPSGAASHGAQVHIRLRKHRER</sequence>
<dbReference type="RefSeq" id="WP_140842480.1">
    <property type="nucleotide sequence ID" value="NZ_RCZI01000003.1"/>
</dbReference>
<feature type="transmembrane region" description="Helical" evidence="4">
    <location>
        <begin position="163"/>
        <end position="183"/>
    </location>
</feature>
<dbReference type="OrthoDB" id="9812574at2"/>
<dbReference type="CDD" id="cd06174">
    <property type="entry name" value="MFS"/>
    <property type="match status" value="1"/>
</dbReference>
<dbReference type="InterPro" id="IPR011701">
    <property type="entry name" value="MFS"/>
</dbReference>
<protein>
    <submittedName>
        <fullName evidence="5">MFS transporter</fullName>
    </submittedName>
</protein>
<accession>A0A502DRF6</accession>
<feature type="transmembrane region" description="Helical" evidence="4">
    <location>
        <begin position="315"/>
        <end position="336"/>
    </location>
</feature>
<evidence type="ECO:0000256" key="3">
    <source>
        <dbReference type="ARBA" id="ARBA00023136"/>
    </source>
</evidence>
<evidence type="ECO:0000313" key="6">
    <source>
        <dbReference type="Proteomes" id="UP000319212"/>
    </source>
</evidence>
<feature type="transmembrane region" description="Helical" evidence="4">
    <location>
        <begin position="348"/>
        <end position="372"/>
    </location>
</feature>
<feature type="transmembrane region" description="Helical" evidence="4">
    <location>
        <begin position="378"/>
        <end position="399"/>
    </location>
</feature>
<dbReference type="Pfam" id="PF07690">
    <property type="entry name" value="MFS_1"/>
    <property type="match status" value="1"/>
</dbReference>
<feature type="transmembrane region" description="Helical" evidence="4">
    <location>
        <begin position="105"/>
        <end position="125"/>
    </location>
</feature>
<organism evidence="5 6">
    <name type="scientific">Variovorax guangxiensis</name>
    <dbReference type="NCBI Taxonomy" id="1775474"/>
    <lineage>
        <taxon>Bacteria</taxon>
        <taxon>Pseudomonadati</taxon>
        <taxon>Pseudomonadota</taxon>
        <taxon>Betaproteobacteria</taxon>
        <taxon>Burkholderiales</taxon>
        <taxon>Comamonadaceae</taxon>
        <taxon>Variovorax</taxon>
    </lineage>
</organism>
<gene>
    <name evidence="5" type="ORF">EAH82_12980</name>
</gene>
<comment type="caution">
    <text evidence="5">The sequence shown here is derived from an EMBL/GenBank/DDBJ whole genome shotgun (WGS) entry which is preliminary data.</text>
</comment>
<evidence type="ECO:0000256" key="1">
    <source>
        <dbReference type="ARBA" id="ARBA00022692"/>
    </source>
</evidence>
<dbReference type="PANTHER" id="PTHR23539">
    <property type="entry name" value="MFS TRANSPORTER"/>
    <property type="match status" value="1"/>
</dbReference>
<dbReference type="InterPro" id="IPR036259">
    <property type="entry name" value="MFS_trans_sf"/>
</dbReference>
<reference evidence="5 6" key="1">
    <citation type="journal article" date="2019" name="Environ. Microbiol.">
        <title>Species interactions and distinct microbial communities in high Arctic permafrost affected cryosols are associated with the CH4 and CO2 gas fluxes.</title>
        <authorList>
            <person name="Altshuler I."/>
            <person name="Hamel J."/>
            <person name="Turney S."/>
            <person name="Magnuson E."/>
            <person name="Levesque R."/>
            <person name="Greer C."/>
            <person name="Whyte L.G."/>
        </authorList>
    </citation>
    <scope>NUCLEOTIDE SEQUENCE [LARGE SCALE GENOMIC DNA]</scope>
    <source>
        <strain evidence="5 6">S06.C</strain>
    </source>
</reference>
<evidence type="ECO:0000313" key="5">
    <source>
        <dbReference type="EMBL" id="TPG27674.1"/>
    </source>
</evidence>
<keyword evidence="1 4" id="KW-0812">Transmembrane</keyword>
<proteinExistence type="predicted"/>
<feature type="transmembrane region" description="Helical" evidence="4">
    <location>
        <begin position="137"/>
        <end position="157"/>
    </location>
</feature>
<dbReference type="Proteomes" id="UP000319212">
    <property type="component" value="Unassembled WGS sequence"/>
</dbReference>
<evidence type="ECO:0000256" key="2">
    <source>
        <dbReference type="ARBA" id="ARBA00022989"/>
    </source>
</evidence>
<feature type="transmembrane region" description="Helical" evidence="4">
    <location>
        <begin position="287"/>
        <end position="309"/>
    </location>
</feature>
<dbReference type="AlphaFoldDB" id="A0A502DRF6"/>
<feature type="transmembrane region" description="Helical" evidence="4">
    <location>
        <begin position="44"/>
        <end position="64"/>
    </location>
</feature>